<organism evidence="2 3">
    <name type="scientific">Paenibacillus harenae</name>
    <dbReference type="NCBI Taxonomy" id="306543"/>
    <lineage>
        <taxon>Bacteria</taxon>
        <taxon>Bacillati</taxon>
        <taxon>Bacillota</taxon>
        <taxon>Bacilli</taxon>
        <taxon>Bacillales</taxon>
        <taxon>Paenibacillaceae</taxon>
        <taxon>Paenibacillus</taxon>
    </lineage>
</organism>
<keyword evidence="3" id="KW-1185">Reference proteome</keyword>
<dbReference type="Pfam" id="PF13781">
    <property type="entry name" value="DoxX_3"/>
    <property type="match status" value="1"/>
</dbReference>
<dbReference type="EMBL" id="JAUSSU010000002">
    <property type="protein sequence ID" value="MDQ0111311.1"/>
    <property type="molecule type" value="Genomic_DNA"/>
</dbReference>
<comment type="caution">
    <text evidence="2">The sequence shown here is derived from an EMBL/GenBank/DDBJ whole genome shotgun (WGS) entry which is preliminary data.</text>
</comment>
<protein>
    <recommendedName>
        <fullName evidence="4">DoxX-like family protein</fullName>
    </recommendedName>
</protein>
<evidence type="ECO:0000256" key="1">
    <source>
        <dbReference type="SAM" id="Phobius"/>
    </source>
</evidence>
<name>A0ABT9TWN5_PAEHA</name>
<feature type="transmembrane region" description="Helical" evidence="1">
    <location>
        <begin position="218"/>
        <end position="237"/>
    </location>
</feature>
<evidence type="ECO:0000313" key="3">
    <source>
        <dbReference type="Proteomes" id="UP001229346"/>
    </source>
</evidence>
<proteinExistence type="predicted"/>
<dbReference type="CDD" id="cd07812">
    <property type="entry name" value="SRPBCC"/>
    <property type="match status" value="1"/>
</dbReference>
<feature type="transmembrane region" description="Helical" evidence="1">
    <location>
        <begin position="170"/>
        <end position="189"/>
    </location>
</feature>
<sequence length="313" mass="35655">MVKAKPIYVELHIEAPLDEVWEHTQQPELHQQWDLRFSEIAYLPREQGEPEQHFFYRTRIGFGLQIEGTGITTSKENGRKEELLSTLSFSSEQAVSLIRHGGGYWSYKPEGNTVKFVTLYDYKTRFGWLGKLFDRFVFRPLFGFATAWSFDRLRIWLEHRVPPSVIADRALMHYASVGVLLLLWLYMGLIPKLIYTETSGELTIMQQTGMFVGYESPMIRLIGVLEIIFGIITALCHRTVWSPLSQACVLLLLTVPVCIVYPELLQSPFNPVTAAVPMLALCFASSKTRALLPNASRCIRKLPNTKPNGGNGR</sequence>
<dbReference type="InterPro" id="IPR025695">
    <property type="entry name" value="DoxX-like"/>
</dbReference>
<accession>A0ABT9TWN5</accession>
<dbReference type="InterPro" id="IPR023393">
    <property type="entry name" value="START-like_dom_sf"/>
</dbReference>
<dbReference type="SUPFAM" id="SSF55961">
    <property type="entry name" value="Bet v1-like"/>
    <property type="match status" value="1"/>
</dbReference>
<evidence type="ECO:0008006" key="4">
    <source>
        <dbReference type="Google" id="ProtNLM"/>
    </source>
</evidence>
<feature type="transmembrane region" description="Helical" evidence="1">
    <location>
        <begin position="244"/>
        <end position="262"/>
    </location>
</feature>
<keyword evidence="1" id="KW-0812">Transmembrane</keyword>
<reference evidence="2 3" key="1">
    <citation type="submission" date="2023-07" db="EMBL/GenBank/DDBJ databases">
        <title>Sorghum-associated microbial communities from plants grown in Nebraska, USA.</title>
        <authorList>
            <person name="Schachtman D."/>
        </authorList>
    </citation>
    <scope>NUCLEOTIDE SEQUENCE [LARGE SCALE GENOMIC DNA]</scope>
    <source>
        <strain evidence="2 3">CC482</strain>
    </source>
</reference>
<gene>
    <name evidence="2" type="ORF">J2T15_000744</name>
</gene>
<keyword evidence="1" id="KW-0472">Membrane</keyword>
<dbReference type="Gene3D" id="3.30.530.20">
    <property type="match status" value="1"/>
</dbReference>
<keyword evidence="1" id="KW-1133">Transmembrane helix</keyword>
<evidence type="ECO:0000313" key="2">
    <source>
        <dbReference type="EMBL" id="MDQ0111311.1"/>
    </source>
</evidence>
<dbReference type="Proteomes" id="UP001229346">
    <property type="component" value="Unassembled WGS sequence"/>
</dbReference>
<dbReference type="RefSeq" id="WP_307201185.1">
    <property type="nucleotide sequence ID" value="NZ_JAUSSU010000002.1"/>
</dbReference>